<organism evidence="1 2">
    <name type="scientific">Olea europaea subsp. europaea</name>
    <dbReference type="NCBI Taxonomy" id="158383"/>
    <lineage>
        <taxon>Eukaryota</taxon>
        <taxon>Viridiplantae</taxon>
        <taxon>Streptophyta</taxon>
        <taxon>Embryophyta</taxon>
        <taxon>Tracheophyta</taxon>
        <taxon>Spermatophyta</taxon>
        <taxon>Magnoliopsida</taxon>
        <taxon>eudicotyledons</taxon>
        <taxon>Gunneridae</taxon>
        <taxon>Pentapetalae</taxon>
        <taxon>asterids</taxon>
        <taxon>lamiids</taxon>
        <taxon>Lamiales</taxon>
        <taxon>Oleaceae</taxon>
        <taxon>Oleeae</taxon>
        <taxon>Olea</taxon>
    </lineage>
</organism>
<dbReference type="AlphaFoldDB" id="A0A8S0TEU6"/>
<dbReference type="EMBL" id="CACTIH010005835">
    <property type="protein sequence ID" value="CAA3002410.1"/>
    <property type="molecule type" value="Genomic_DNA"/>
</dbReference>
<comment type="caution">
    <text evidence="1">The sequence shown here is derived from an EMBL/GenBank/DDBJ whole genome shotgun (WGS) entry which is preliminary data.</text>
</comment>
<sequence length="79" mass="9158">MIRINSQILGKKILRQEASDQMHVDDTCPRGFFVEKVASRGPVCIQFDQWPRSICLVMETSRQLDTNNFESYYTLDISS</sequence>
<proteinExistence type="predicted"/>
<dbReference type="Proteomes" id="UP000594638">
    <property type="component" value="Unassembled WGS sequence"/>
</dbReference>
<name>A0A8S0TEU6_OLEEU</name>
<dbReference type="Gramene" id="OE9A118273T1">
    <property type="protein sequence ID" value="OE9A118273C1"/>
    <property type="gene ID" value="OE9A118273"/>
</dbReference>
<protein>
    <submittedName>
        <fullName evidence="1">Uncharacterized protein</fullName>
    </submittedName>
</protein>
<gene>
    <name evidence="1" type="ORF">OLEA9_A118273</name>
</gene>
<evidence type="ECO:0000313" key="1">
    <source>
        <dbReference type="EMBL" id="CAA3002410.1"/>
    </source>
</evidence>
<keyword evidence="2" id="KW-1185">Reference proteome</keyword>
<accession>A0A8S0TEU6</accession>
<evidence type="ECO:0000313" key="2">
    <source>
        <dbReference type="Proteomes" id="UP000594638"/>
    </source>
</evidence>
<reference evidence="1 2" key="1">
    <citation type="submission" date="2019-12" db="EMBL/GenBank/DDBJ databases">
        <authorList>
            <person name="Alioto T."/>
            <person name="Alioto T."/>
            <person name="Gomez Garrido J."/>
        </authorList>
    </citation>
    <scope>NUCLEOTIDE SEQUENCE [LARGE SCALE GENOMIC DNA]</scope>
</reference>